<sequence>MRALVLGASGGIGAALAEALRAGGAEVIGLSRRDDGLDLTDETRVAQAAAGLAGEFDLIVNAIGALQIGAHGPEKSLSAVTAQAMAAQFALNATGVALALRYFSPLLARGRRSVFASLSARVGSIGDNRLGGWISYRAAKAAQNQILRTAAIEIARKRPEAIVVALHPGTVATDLSAPYAGRHPTITPQRSAQALLAVLARLTPAETGTFWDWKGERVEW</sequence>
<dbReference type="RefSeq" id="WP_071166880.1">
    <property type="nucleotide sequence ID" value="NZ_CP017781.1"/>
</dbReference>
<name>A0A1D9MFA2_9RHOB</name>
<keyword evidence="2" id="KW-1185">Reference proteome</keyword>
<dbReference type="STRING" id="1850250.LPB142_15275"/>
<dbReference type="Pfam" id="PF00106">
    <property type="entry name" value="adh_short"/>
    <property type="match status" value="1"/>
</dbReference>
<dbReference type="GO" id="GO:0016491">
    <property type="term" value="F:oxidoreductase activity"/>
    <property type="evidence" value="ECO:0007669"/>
    <property type="project" value="TreeGrafter"/>
</dbReference>
<dbReference type="PANTHER" id="PTHR43544:SF12">
    <property type="entry name" value="NAD(P)-BINDING ROSSMANN-FOLD SUPERFAMILY PROTEIN"/>
    <property type="match status" value="1"/>
</dbReference>
<dbReference type="InterPro" id="IPR002347">
    <property type="entry name" value="SDR_fam"/>
</dbReference>
<dbReference type="InterPro" id="IPR036291">
    <property type="entry name" value="NAD(P)-bd_dom_sf"/>
</dbReference>
<proteinExistence type="predicted"/>
<evidence type="ECO:0000313" key="2">
    <source>
        <dbReference type="Proteomes" id="UP000176562"/>
    </source>
</evidence>
<gene>
    <name evidence="1" type="ORF">LPB142_15275</name>
</gene>
<dbReference type="PANTHER" id="PTHR43544">
    <property type="entry name" value="SHORT-CHAIN DEHYDROGENASE/REDUCTASE"/>
    <property type="match status" value="1"/>
</dbReference>
<protein>
    <recommendedName>
        <fullName evidence="3">C factor, cell signaling protein</fullName>
    </recommendedName>
</protein>
<dbReference type="GO" id="GO:0005737">
    <property type="term" value="C:cytoplasm"/>
    <property type="evidence" value="ECO:0007669"/>
    <property type="project" value="TreeGrafter"/>
</dbReference>
<reference evidence="1 2" key="1">
    <citation type="submission" date="2016-10" db="EMBL/GenBank/DDBJ databases">
        <title>Rhodobacter sp. LPB0142, isolated from sea water.</title>
        <authorList>
            <person name="Kim E."/>
            <person name="Yi H."/>
        </authorList>
    </citation>
    <scope>NUCLEOTIDE SEQUENCE [LARGE SCALE GENOMIC DNA]</scope>
    <source>
        <strain evidence="1 2">LPB0142</strain>
    </source>
</reference>
<dbReference type="Proteomes" id="UP000176562">
    <property type="component" value="Chromosome"/>
</dbReference>
<dbReference type="AlphaFoldDB" id="A0A1D9MFA2"/>
<organism evidence="1 2">
    <name type="scientific">Rhodobacter xanthinilyticus</name>
    <dbReference type="NCBI Taxonomy" id="1850250"/>
    <lineage>
        <taxon>Bacteria</taxon>
        <taxon>Pseudomonadati</taxon>
        <taxon>Pseudomonadota</taxon>
        <taxon>Alphaproteobacteria</taxon>
        <taxon>Rhodobacterales</taxon>
        <taxon>Rhodobacter group</taxon>
        <taxon>Rhodobacter</taxon>
    </lineage>
</organism>
<dbReference type="KEGG" id="rhp:LPB142_15275"/>
<dbReference type="SUPFAM" id="SSF51735">
    <property type="entry name" value="NAD(P)-binding Rossmann-fold domains"/>
    <property type="match status" value="1"/>
</dbReference>
<evidence type="ECO:0008006" key="3">
    <source>
        <dbReference type="Google" id="ProtNLM"/>
    </source>
</evidence>
<dbReference type="Gene3D" id="3.40.50.720">
    <property type="entry name" value="NAD(P)-binding Rossmann-like Domain"/>
    <property type="match status" value="1"/>
</dbReference>
<dbReference type="PRINTS" id="PR00081">
    <property type="entry name" value="GDHRDH"/>
</dbReference>
<accession>A0A1D9MFA2</accession>
<evidence type="ECO:0000313" key="1">
    <source>
        <dbReference type="EMBL" id="AOZ70527.1"/>
    </source>
</evidence>
<dbReference type="InterPro" id="IPR051468">
    <property type="entry name" value="Fungal_SecMetab_SDRs"/>
</dbReference>
<dbReference type="EMBL" id="CP017781">
    <property type="protein sequence ID" value="AOZ70527.1"/>
    <property type="molecule type" value="Genomic_DNA"/>
</dbReference>